<evidence type="ECO:0000313" key="6">
    <source>
        <dbReference type="Proteomes" id="UP000235564"/>
    </source>
</evidence>
<organism evidence="5 6">
    <name type="scientific">Hoylesella buccalis</name>
    <dbReference type="NCBI Taxonomy" id="28127"/>
    <lineage>
        <taxon>Bacteria</taxon>
        <taxon>Pseudomonadati</taxon>
        <taxon>Bacteroidota</taxon>
        <taxon>Bacteroidia</taxon>
        <taxon>Bacteroidales</taxon>
        <taxon>Prevotellaceae</taxon>
        <taxon>Hoylesella</taxon>
    </lineage>
</organism>
<dbReference type="PANTHER" id="PTHR43280:SF29">
    <property type="entry name" value="ARAC-FAMILY TRANSCRIPTIONAL REGULATOR"/>
    <property type="match status" value="1"/>
</dbReference>
<dbReference type="AlphaFoldDB" id="A0A2N6QS87"/>
<dbReference type="SMART" id="SM00342">
    <property type="entry name" value="HTH_ARAC"/>
    <property type="match status" value="1"/>
</dbReference>
<dbReference type="PANTHER" id="PTHR43280">
    <property type="entry name" value="ARAC-FAMILY TRANSCRIPTIONAL REGULATOR"/>
    <property type="match status" value="1"/>
</dbReference>
<comment type="caution">
    <text evidence="5">The sequence shown here is derived from an EMBL/GenBank/DDBJ whole genome shotgun (WGS) entry which is preliminary data.</text>
</comment>
<evidence type="ECO:0000313" key="5">
    <source>
        <dbReference type="EMBL" id="PMC24759.1"/>
    </source>
</evidence>
<keyword evidence="2" id="KW-0238">DNA-binding</keyword>
<reference evidence="5 6" key="1">
    <citation type="submission" date="2017-09" db="EMBL/GenBank/DDBJ databases">
        <title>Bacterial strain isolated from the female urinary microbiota.</title>
        <authorList>
            <person name="Thomas-White K."/>
            <person name="Kumar N."/>
            <person name="Forster S."/>
            <person name="Putonti C."/>
            <person name="Lawley T."/>
            <person name="Wolfe A.J."/>
        </authorList>
    </citation>
    <scope>NUCLEOTIDE SEQUENCE [LARGE SCALE GENOMIC DNA]</scope>
    <source>
        <strain evidence="5 6">UMB0536</strain>
    </source>
</reference>
<name>A0A2N6QS87_9BACT</name>
<dbReference type="EMBL" id="PNGJ01000003">
    <property type="protein sequence ID" value="PMC24759.1"/>
    <property type="molecule type" value="Genomic_DNA"/>
</dbReference>
<dbReference type="OrthoDB" id="5492415at2"/>
<dbReference type="SUPFAM" id="SSF46689">
    <property type="entry name" value="Homeodomain-like"/>
    <property type="match status" value="1"/>
</dbReference>
<dbReference type="PROSITE" id="PS01124">
    <property type="entry name" value="HTH_ARAC_FAMILY_2"/>
    <property type="match status" value="1"/>
</dbReference>
<dbReference type="InterPro" id="IPR009057">
    <property type="entry name" value="Homeodomain-like_sf"/>
</dbReference>
<evidence type="ECO:0000256" key="3">
    <source>
        <dbReference type="ARBA" id="ARBA00023163"/>
    </source>
</evidence>
<dbReference type="Pfam" id="PF12833">
    <property type="entry name" value="HTH_18"/>
    <property type="match status" value="1"/>
</dbReference>
<evidence type="ECO:0000259" key="4">
    <source>
        <dbReference type="PROSITE" id="PS01124"/>
    </source>
</evidence>
<sequence>MAKYNIVKKKEKDAAYRSLVSPELMDELKEKILDVILIQKKYKDKNYSAKKLAEDLGTNTRYISAVVNVRFHMNYTSFVNKYRIEEAMALLTDKRYQDLNMEQISDMVGFSNRQSFYASFYKLNGCTPRDYKMQHLAMLPADALPPKKGKKKSSSKKKKK</sequence>
<evidence type="ECO:0000256" key="1">
    <source>
        <dbReference type="ARBA" id="ARBA00023015"/>
    </source>
</evidence>
<keyword evidence="3" id="KW-0804">Transcription</keyword>
<dbReference type="InterPro" id="IPR018060">
    <property type="entry name" value="HTH_AraC"/>
</dbReference>
<dbReference type="Proteomes" id="UP000235564">
    <property type="component" value="Unassembled WGS sequence"/>
</dbReference>
<dbReference type="RefSeq" id="WP_102697147.1">
    <property type="nucleotide sequence ID" value="NZ_PNGJ01000003.1"/>
</dbReference>
<dbReference type="Gene3D" id="1.10.10.60">
    <property type="entry name" value="Homeodomain-like"/>
    <property type="match status" value="2"/>
</dbReference>
<gene>
    <name evidence="5" type="ORF">CJ231_05465</name>
</gene>
<proteinExistence type="predicted"/>
<keyword evidence="1" id="KW-0805">Transcription regulation</keyword>
<protein>
    <submittedName>
        <fullName evidence="5">AraC family transcriptional regulator</fullName>
    </submittedName>
</protein>
<evidence type="ECO:0000256" key="2">
    <source>
        <dbReference type="ARBA" id="ARBA00023125"/>
    </source>
</evidence>
<feature type="domain" description="HTH araC/xylS-type" evidence="4">
    <location>
        <begin position="30"/>
        <end position="134"/>
    </location>
</feature>
<dbReference type="GO" id="GO:0043565">
    <property type="term" value="F:sequence-specific DNA binding"/>
    <property type="evidence" value="ECO:0007669"/>
    <property type="project" value="InterPro"/>
</dbReference>
<accession>A0A2N6QS87</accession>
<dbReference type="GO" id="GO:0003700">
    <property type="term" value="F:DNA-binding transcription factor activity"/>
    <property type="evidence" value="ECO:0007669"/>
    <property type="project" value="InterPro"/>
</dbReference>